<gene>
    <name evidence="3" type="ORF">PILCRDRAFT_15146</name>
</gene>
<evidence type="ECO:0000259" key="2">
    <source>
        <dbReference type="Pfam" id="PF24764"/>
    </source>
</evidence>
<organism evidence="3 4">
    <name type="scientific">Piloderma croceum (strain F 1598)</name>
    <dbReference type="NCBI Taxonomy" id="765440"/>
    <lineage>
        <taxon>Eukaryota</taxon>
        <taxon>Fungi</taxon>
        <taxon>Dikarya</taxon>
        <taxon>Basidiomycota</taxon>
        <taxon>Agaricomycotina</taxon>
        <taxon>Agaricomycetes</taxon>
        <taxon>Agaricomycetidae</taxon>
        <taxon>Atheliales</taxon>
        <taxon>Atheliaceae</taxon>
        <taxon>Piloderma</taxon>
    </lineage>
</organism>
<sequence length="195" mass="22268">MIAQWGLAHRAFLHGRSIHNIQIEHLWRDMQKDSLEAFRQVFIYLEEIHLLDMENSIHQVCLYLVFHNRIQKSLDRTCDAWNHHKLHEAAINHRYWTGDPGDDLKTASDLAYSFYGHTLMPPAAEMGDDSEEQGESGLEEERAAGVSMNGDDELSEAQTLLDGFDADADDGNWGIDVYCEAVLLLVSRLEAQNQE</sequence>
<feature type="region of interest" description="Disordered" evidence="1">
    <location>
        <begin position="123"/>
        <end position="152"/>
    </location>
</feature>
<name>A0A0C3B8F1_PILCF</name>
<feature type="domain" description="Integrase core" evidence="2">
    <location>
        <begin position="5"/>
        <end position="87"/>
    </location>
</feature>
<keyword evidence="4" id="KW-1185">Reference proteome</keyword>
<evidence type="ECO:0000313" key="4">
    <source>
        <dbReference type="Proteomes" id="UP000054166"/>
    </source>
</evidence>
<reference evidence="3 4" key="1">
    <citation type="submission" date="2014-04" db="EMBL/GenBank/DDBJ databases">
        <authorList>
            <consortium name="DOE Joint Genome Institute"/>
            <person name="Kuo A."/>
            <person name="Tarkka M."/>
            <person name="Buscot F."/>
            <person name="Kohler A."/>
            <person name="Nagy L.G."/>
            <person name="Floudas D."/>
            <person name="Copeland A."/>
            <person name="Barry K.W."/>
            <person name="Cichocki N."/>
            <person name="Veneault-Fourrey C."/>
            <person name="LaButti K."/>
            <person name="Lindquist E.A."/>
            <person name="Lipzen A."/>
            <person name="Lundell T."/>
            <person name="Morin E."/>
            <person name="Murat C."/>
            <person name="Sun H."/>
            <person name="Tunlid A."/>
            <person name="Henrissat B."/>
            <person name="Grigoriev I.V."/>
            <person name="Hibbett D.S."/>
            <person name="Martin F."/>
            <person name="Nordberg H.P."/>
            <person name="Cantor M.N."/>
            <person name="Hua S.X."/>
        </authorList>
    </citation>
    <scope>NUCLEOTIDE SEQUENCE [LARGE SCALE GENOMIC DNA]</scope>
    <source>
        <strain evidence="3 4">F 1598</strain>
    </source>
</reference>
<dbReference type="InParanoid" id="A0A0C3B8F1"/>
<evidence type="ECO:0000313" key="3">
    <source>
        <dbReference type="EMBL" id="KIM73567.1"/>
    </source>
</evidence>
<reference evidence="4" key="2">
    <citation type="submission" date="2015-01" db="EMBL/GenBank/DDBJ databases">
        <title>Evolutionary Origins and Diversification of the Mycorrhizal Mutualists.</title>
        <authorList>
            <consortium name="DOE Joint Genome Institute"/>
            <consortium name="Mycorrhizal Genomics Consortium"/>
            <person name="Kohler A."/>
            <person name="Kuo A."/>
            <person name="Nagy L.G."/>
            <person name="Floudas D."/>
            <person name="Copeland A."/>
            <person name="Barry K.W."/>
            <person name="Cichocki N."/>
            <person name="Veneault-Fourrey C."/>
            <person name="LaButti K."/>
            <person name="Lindquist E.A."/>
            <person name="Lipzen A."/>
            <person name="Lundell T."/>
            <person name="Morin E."/>
            <person name="Murat C."/>
            <person name="Riley R."/>
            <person name="Ohm R."/>
            <person name="Sun H."/>
            <person name="Tunlid A."/>
            <person name="Henrissat B."/>
            <person name="Grigoriev I.V."/>
            <person name="Hibbett D.S."/>
            <person name="Martin F."/>
        </authorList>
    </citation>
    <scope>NUCLEOTIDE SEQUENCE [LARGE SCALE GENOMIC DNA]</scope>
    <source>
        <strain evidence="4">F 1598</strain>
    </source>
</reference>
<dbReference type="InterPro" id="IPR058913">
    <property type="entry name" value="Integrase_dom_put"/>
</dbReference>
<dbReference type="HOGENOM" id="CLU_1396840_0_0_1"/>
<dbReference type="Pfam" id="PF24764">
    <property type="entry name" value="rva_4"/>
    <property type="match status" value="1"/>
</dbReference>
<dbReference type="Proteomes" id="UP000054166">
    <property type="component" value="Unassembled WGS sequence"/>
</dbReference>
<dbReference type="STRING" id="765440.A0A0C3B8F1"/>
<protein>
    <recommendedName>
        <fullName evidence="2">Integrase core domain-containing protein</fullName>
    </recommendedName>
</protein>
<dbReference type="PANTHER" id="PTHR46791:SF5">
    <property type="entry name" value="CLR5 DOMAIN-CONTAINING PROTEIN-RELATED"/>
    <property type="match status" value="1"/>
</dbReference>
<evidence type="ECO:0000256" key="1">
    <source>
        <dbReference type="SAM" id="MobiDB-lite"/>
    </source>
</evidence>
<proteinExistence type="predicted"/>
<dbReference type="PANTHER" id="PTHR46791">
    <property type="entry name" value="EXPRESSED PROTEIN"/>
    <property type="match status" value="1"/>
</dbReference>
<accession>A0A0C3B8F1</accession>
<dbReference type="EMBL" id="KN833079">
    <property type="protein sequence ID" value="KIM73567.1"/>
    <property type="molecule type" value="Genomic_DNA"/>
</dbReference>
<dbReference type="AlphaFoldDB" id="A0A0C3B8F1"/>
<dbReference type="OrthoDB" id="2686689at2759"/>
<feature type="compositionally biased region" description="Acidic residues" evidence="1">
    <location>
        <begin position="126"/>
        <end position="138"/>
    </location>
</feature>